<evidence type="ECO:0000313" key="1">
    <source>
        <dbReference type="EMBL" id="KAG6514108.1"/>
    </source>
</evidence>
<dbReference type="EMBL" id="JACMSC010000007">
    <property type="protein sequence ID" value="KAG6514108.1"/>
    <property type="molecule type" value="Genomic_DNA"/>
</dbReference>
<proteinExistence type="predicted"/>
<dbReference type="Proteomes" id="UP000734854">
    <property type="component" value="Unassembled WGS sequence"/>
</dbReference>
<reference evidence="1 2" key="1">
    <citation type="submission" date="2020-08" db="EMBL/GenBank/DDBJ databases">
        <title>Plant Genome Project.</title>
        <authorList>
            <person name="Zhang R.-G."/>
        </authorList>
    </citation>
    <scope>NUCLEOTIDE SEQUENCE [LARGE SCALE GENOMIC DNA]</scope>
    <source>
        <tissue evidence="1">Rhizome</tissue>
    </source>
</reference>
<name>A0A8J5GYA1_ZINOF</name>
<dbReference type="PANTHER" id="PTHR33528:SF14">
    <property type="entry name" value="SOLUTE CARRIER FAMILY 35 MEMBER A4"/>
    <property type="match status" value="1"/>
</dbReference>
<gene>
    <name evidence="1" type="ORF">ZIOFF_024448</name>
</gene>
<dbReference type="PANTHER" id="PTHR33528">
    <property type="entry name" value="OS07G0239500 PROTEIN"/>
    <property type="match status" value="1"/>
</dbReference>
<protein>
    <submittedName>
        <fullName evidence="1">Uncharacterized protein</fullName>
    </submittedName>
</protein>
<accession>A0A8J5GYA1</accession>
<keyword evidence="2" id="KW-1185">Reference proteome</keyword>
<sequence>MTVSYRLFFEMEKGTAMSDDYLWAIPSVMLPWRIEMGLIRSSFSFLLGLGCGVYITQNYEVPNMKQLASGCQGRRTWRKYTENPTKMMTESILRTAIYFCVPANLSLPVGEEIQAPSLGMSIGSSVSNEGDGQEARDSPAKLPQMTAITTLFGFSRKREGSPTPLASISPSGVIVQATMEPR</sequence>
<evidence type="ECO:0000313" key="2">
    <source>
        <dbReference type="Proteomes" id="UP000734854"/>
    </source>
</evidence>
<comment type="caution">
    <text evidence="1">The sequence shown here is derived from an EMBL/GenBank/DDBJ whole genome shotgun (WGS) entry which is preliminary data.</text>
</comment>
<dbReference type="Pfam" id="PF15054">
    <property type="entry name" value="DUF4535"/>
    <property type="match status" value="1"/>
</dbReference>
<organism evidence="1 2">
    <name type="scientific">Zingiber officinale</name>
    <name type="common">Ginger</name>
    <name type="synonym">Amomum zingiber</name>
    <dbReference type="NCBI Taxonomy" id="94328"/>
    <lineage>
        <taxon>Eukaryota</taxon>
        <taxon>Viridiplantae</taxon>
        <taxon>Streptophyta</taxon>
        <taxon>Embryophyta</taxon>
        <taxon>Tracheophyta</taxon>
        <taxon>Spermatophyta</taxon>
        <taxon>Magnoliopsida</taxon>
        <taxon>Liliopsida</taxon>
        <taxon>Zingiberales</taxon>
        <taxon>Zingiberaceae</taxon>
        <taxon>Zingiber</taxon>
    </lineage>
</organism>
<dbReference type="AlphaFoldDB" id="A0A8J5GYA1"/>
<dbReference type="InterPro" id="IPR027854">
    <property type="entry name" value="STMP1"/>
</dbReference>